<keyword evidence="2" id="KW-1133">Transmembrane helix</keyword>
<feature type="region of interest" description="Disordered" evidence="1">
    <location>
        <begin position="223"/>
        <end position="257"/>
    </location>
</feature>
<dbReference type="GO" id="GO:0005737">
    <property type="term" value="C:cytoplasm"/>
    <property type="evidence" value="ECO:0007669"/>
    <property type="project" value="TreeGrafter"/>
</dbReference>
<dbReference type="AlphaFoldDB" id="A0AAN6Q3J4"/>
<dbReference type="GO" id="GO:0016791">
    <property type="term" value="F:phosphatase activity"/>
    <property type="evidence" value="ECO:0007669"/>
    <property type="project" value="TreeGrafter"/>
</dbReference>
<feature type="region of interest" description="Disordered" evidence="1">
    <location>
        <begin position="54"/>
        <end position="83"/>
    </location>
</feature>
<keyword evidence="5" id="KW-1185">Reference proteome</keyword>
<reference evidence="4" key="2">
    <citation type="submission" date="2023-05" db="EMBL/GenBank/DDBJ databases">
        <authorList>
            <consortium name="Lawrence Berkeley National Laboratory"/>
            <person name="Steindorff A."/>
            <person name="Hensen N."/>
            <person name="Bonometti L."/>
            <person name="Westerberg I."/>
            <person name="Brannstrom I.O."/>
            <person name="Guillou S."/>
            <person name="Cros-Aarteil S."/>
            <person name="Calhoun S."/>
            <person name="Haridas S."/>
            <person name="Kuo A."/>
            <person name="Mondo S."/>
            <person name="Pangilinan J."/>
            <person name="Riley R."/>
            <person name="Labutti K."/>
            <person name="Andreopoulos B."/>
            <person name="Lipzen A."/>
            <person name="Chen C."/>
            <person name="Yanf M."/>
            <person name="Daum C."/>
            <person name="Ng V."/>
            <person name="Clum A."/>
            <person name="Ohm R."/>
            <person name="Martin F."/>
            <person name="Silar P."/>
            <person name="Natvig D."/>
            <person name="Lalanne C."/>
            <person name="Gautier V."/>
            <person name="Ament-Velasquez S.L."/>
            <person name="Kruys A."/>
            <person name="Hutchinson M.I."/>
            <person name="Powell A.J."/>
            <person name="Barry K."/>
            <person name="Miller A.N."/>
            <person name="Grigoriev I.V."/>
            <person name="Debuchy R."/>
            <person name="Gladieux P."/>
            <person name="Thoren M.H."/>
            <person name="Johannesson H."/>
        </authorList>
    </citation>
    <scope>NUCLEOTIDE SEQUENCE</scope>
    <source>
        <strain evidence="4">CBS 757.83</strain>
    </source>
</reference>
<dbReference type="PANTHER" id="PTHR42850:SF4">
    <property type="entry name" value="ZINC-DEPENDENT ENDOPOLYPHOSPHATASE"/>
    <property type="match status" value="1"/>
</dbReference>
<evidence type="ECO:0000256" key="1">
    <source>
        <dbReference type="SAM" id="MobiDB-lite"/>
    </source>
</evidence>
<dbReference type="Proteomes" id="UP001305647">
    <property type="component" value="Unassembled WGS sequence"/>
</dbReference>
<feature type="compositionally biased region" description="Low complexity" evidence="1">
    <location>
        <begin position="443"/>
        <end position="452"/>
    </location>
</feature>
<feature type="compositionally biased region" description="Acidic residues" evidence="1">
    <location>
        <begin position="339"/>
        <end position="352"/>
    </location>
</feature>
<dbReference type="GO" id="GO:0000298">
    <property type="term" value="F:endopolyphosphatase activity"/>
    <property type="evidence" value="ECO:0007669"/>
    <property type="project" value="TreeGrafter"/>
</dbReference>
<dbReference type="Gene3D" id="3.60.21.10">
    <property type="match status" value="1"/>
</dbReference>
<dbReference type="InterPro" id="IPR050126">
    <property type="entry name" value="Ap4A_hydrolase"/>
</dbReference>
<comment type="caution">
    <text evidence="4">The sequence shown here is derived from an EMBL/GenBank/DDBJ whole genome shotgun (WGS) entry which is preliminary data.</text>
</comment>
<accession>A0AAN6Q3J4</accession>
<feature type="region of interest" description="Disordered" evidence="1">
    <location>
        <begin position="327"/>
        <end position="358"/>
    </location>
</feature>
<dbReference type="Pfam" id="PF00149">
    <property type="entry name" value="Metallophos"/>
    <property type="match status" value="1"/>
</dbReference>
<evidence type="ECO:0000259" key="3">
    <source>
        <dbReference type="Pfam" id="PF00149"/>
    </source>
</evidence>
<feature type="region of interest" description="Disordered" evidence="1">
    <location>
        <begin position="443"/>
        <end position="476"/>
    </location>
</feature>
<protein>
    <submittedName>
        <fullName evidence="4">Metallo-dependent phosphatase</fullName>
    </submittedName>
</protein>
<keyword evidence="2" id="KW-0812">Transmembrane</keyword>
<evidence type="ECO:0000313" key="5">
    <source>
        <dbReference type="Proteomes" id="UP001305647"/>
    </source>
</evidence>
<feature type="domain" description="Calcineurin-like phosphoesterase" evidence="3">
    <location>
        <begin position="146"/>
        <end position="404"/>
    </location>
</feature>
<feature type="transmembrane region" description="Helical" evidence="2">
    <location>
        <begin position="21"/>
        <end position="41"/>
    </location>
</feature>
<name>A0AAN6Q3J4_9PEZI</name>
<feature type="compositionally biased region" description="Basic residues" evidence="1">
    <location>
        <begin position="456"/>
        <end position="474"/>
    </location>
</feature>
<gene>
    <name evidence="4" type="ORF">N658DRAFT_447650</name>
</gene>
<evidence type="ECO:0000313" key="4">
    <source>
        <dbReference type="EMBL" id="KAK4102186.1"/>
    </source>
</evidence>
<feature type="compositionally biased region" description="Basic and acidic residues" evidence="1">
    <location>
        <begin position="239"/>
        <end position="251"/>
    </location>
</feature>
<dbReference type="PANTHER" id="PTHR42850">
    <property type="entry name" value="METALLOPHOSPHOESTERASE"/>
    <property type="match status" value="1"/>
</dbReference>
<feature type="compositionally biased region" description="Basic and acidic residues" evidence="1">
    <location>
        <begin position="66"/>
        <end position="78"/>
    </location>
</feature>
<dbReference type="EMBL" id="MU863632">
    <property type="protein sequence ID" value="KAK4102186.1"/>
    <property type="molecule type" value="Genomic_DNA"/>
</dbReference>
<organism evidence="4 5">
    <name type="scientific">Parathielavia hyrcaniae</name>
    <dbReference type="NCBI Taxonomy" id="113614"/>
    <lineage>
        <taxon>Eukaryota</taxon>
        <taxon>Fungi</taxon>
        <taxon>Dikarya</taxon>
        <taxon>Ascomycota</taxon>
        <taxon>Pezizomycotina</taxon>
        <taxon>Sordariomycetes</taxon>
        <taxon>Sordariomycetidae</taxon>
        <taxon>Sordariales</taxon>
        <taxon>Chaetomiaceae</taxon>
        <taxon>Parathielavia</taxon>
    </lineage>
</organism>
<dbReference type="SUPFAM" id="SSF56300">
    <property type="entry name" value="Metallo-dependent phosphatases"/>
    <property type="match status" value="1"/>
</dbReference>
<keyword evidence="2" id="KW-0472">Membrane</keyword>
<sequence>MAMEVAAQMLPGGRRGPSRSVTFLLLGGLTFITLCLFTSHLPGLQRIISLSTPDTGGVTSSAAAGPHHESHSPGRQDASESQVPLDAPVMDIEDEDQLKDHLMEHGTNKHSPLKDSPPQLIADLAQEHIPAYTPTDGPGGGEKSKRLVVVGDVHGHTAALRALLDKIGFDHRHGDHLVLAGDMVTKGPDSKGVVKMAMHLGASAVRGNQEDKVLAAAWEMHRHSVDDETGPGSEAEGEEDHRDNEAGTEKRRKEHAHKIARSLTRAQLAWLRSLPVILRISGLPDAASPPWNASALVVVHGGLVPGVQLESQDAWAVMNMRSLVYSGKGKGKHHAQSVSDDEEEEEDDDDETAQLNKPTLVPDADTAAVPIEGRDGEPWSHAWNRFQNHLPPSAPHTLVIYGHDAKAGLQVNPKVTISPSASWSSSPTDADYTINTTDNYINTITDNNHNNDSVNKRRKHKNKNKHNKKPHKEKGLRYAFGLDSGCGHGKALTALIIEAGPAGVGHRIEQVDC</sequence>
<evidence type="ECO:0000256" key="2">
    <source>
        <dbReference type="SAM" id="Phobius"/>
    </source>
</evidence>
<proteinExistence type="predicted"/>
<dbReference type="InterPro" id="IPR029052">
    <property type="entry name" value="Metallo-depent_PP-like"/>
</dbReference>
<reference evidence="4" key="1">
    <citation type="journal article" date="2023" name="Mol. Phylogenet. Evol.">
        <title>Genome-scale phylogeny and comparative genomics of the fungal order Sordariales.</title>
        <authorList>
            <person name="Hensen N."/>
            <person name="Bonometti L."/>
            <person name="Westerberg I."/>
            <person name="Brannstrom I.O."/>
            <person name="Guillou S."/>
            <person name="Cros-Aarteil S."/>
            <person name="Calhoun S."/>
            <person name="Haridas S."/>
            <person name="Kuo A."/>
            <person name="Mondo S."/>
            <person name="Pangilinan J."/>
            <person name="Riley R."/>
            <person name="LaButti K."/>
            <person name="Andreopoulos B."/>
            <person name="Lipzen A."/>
            <person name="Chen C."/>
            <person name="Yan M."/>
            <person name="Daum C."/>
            <person name="Ng V."/>
            <person name="Clum A."/>
            <person name="Steindorff A."/>
            <person name="Ohm R.A."/>
            <person name="Martin F."/>
            <person name="Silar P."/>
            <person name="Natvig D.O."/>
            <person name="Lalanne C."/>
            <person name="Gautier V."/>
            <person name="Ament-Velasquez S.L."/>
            <person name="Kruys A."/>
            <person name="Hutchinson M.I."/>
            <person name="Powell A.J."/>
            <person name="Barry K."/>
            <person name="Miller A.N."/>
            <person name="Grigoriev I.V."/>
            <person name="Debuchy R."/>
            <person name="Gladieux P."/>
            <person name="Hiltunen Thoren M."/>
            <person name="Johannesson H."/>
        </authorList>
    </citation>
    <scope>NUCLEOTIDE SEQUENCE</scope>
    <source>
        <strain evidence="4">CBS 757.83</strain>
    </source>
</reference>
<dbReference type="InterPro" id="IPR004843">
    <property type="entry name" value="Calcineurin-like_PHP"/>
</dbReference>
<dbReference type="GO" id="GO:0006798">
    <property type="term" value="P:polyphosphate catabolic process"/>
    <property type="evidence" value="ECO:0007669"/>
    <property type="project" value="TreeGrafter"/>
</dbReference>